<dbReference type="InterPro" id="IPR014017">
    <property type="entry name" value="DNA_helicase_UvrD-like_C"/>
</dbReference>
<dbReference type="Pfam" id="PF13361">
    <property type="entry name" value="UvrD_C"/>
    <property type="match status" value="1"/>
</dbReference>
<gene>
    <name evidence="7" type="ORF">FB4_1406</name>
</gene>
<evidence type="ECO:0000256" key="1">
    <source>
        <dbReference type="ARBA" id="ARBA00022741"/>
    </source>
</evidence>
<dbReference type="PANTHER" id="PTHR11070">
    <property type="entry name" value="UVRD / RECB / PCRA DNA HELICASE FAMILY MEMBER"/>
    <property type="match status" value="1"/>
</dbReference>
<proteinExistence type="predicted"/>
<feature type="domain" description="UvrD-like helicase C-terminal" evidence="6">
    <location>
        <begin position="440"/>
        <end position="550"/>
    </location>
</feature>
<dbReference type="OrthoDB" id="9765670at2"/>
<evidence type="ECO:0000256" key="2">
    <source>
        <dbReference type="ARBA" id="ARBA00022801"/>
    </source>
</evidence>
<keyword evidence="5" id="KW-0175">Coiled coil</keyword>
<evidence type="ECO:0000256" key="5">
    <source>
        <dbReference type="SAM" id="Coils"/>
    </source>
</evidence>
<dbReference type="SUPFAM" id="SSF52540">
    <property type="entry name" value="P-loop containing nucleoside triphosphate hydrolases"/>
    <property type="match status" value="1"/>
</dbReference>
<name>I9ARZ5_9FIRM</name>
<sequence>MPDTPNLNPAEIAAQESISQMIHCITQRNSFILEAGAGAGKTYSLIRALRFLIETKERELLRRNQKIACITYTNVARDEIEARTDRNPVVLSATIHAFCWSLIKDFQPALRCMLPQIGRWAERLVEHDDISRFSIEYDLGYPKINESEILLAHDDILPLTVMFMSYPKFRAIVTNRYPILFIDEYQDTDSAFVEALKRHFLDTGEGPFIGFFGDHWQKIYGNGCGKIEHEALTVIEKRANFRSVRTVVECLNRMRTELTQEVSDPEEEGFVSIFHTNDWVGERRTGAHWAGDLPVEEAHSALSIIKTRLSEQGWDFSPDNSKILMLTHNVLAEEQGYKNLAAVFSRTESYIKKEDPYIAYFAEILEPVCKAYENRRFGEMFAAVSTRTSVIRSHADKAQWIENMATLLRLRETGTIGSVIEQVKNTRRPRLSTRAESKERELEAATEEISDSLERLQRLKNVYYKEVIALTNFIEEKTPFATNHGVKGAEFENVLLVIGRGWSQYNFGQMLEWAGNGIPSGKHDSFVRNRNLFYVACSRPQKRLAILFTQKLSNTALSTLGEWFGESRIHNLDIYY</sequence>
<dbReference type="GO" id="GO:0043138">
    <property type="term" value="F:3'-5' DNA helicase activity"/>
    <property type="evidence" value="ECO:0007669"/>
    <property type="project" value="TreeGrafter"/>
</dbReference>
<dbReference type="Gene3D" id="3.40.50.300">
    <property type="entry name" value="P-loop containing nucleotide triphosphate hydrolases"/>
    <property type="match status" value="2"/>
</dbReference>
<evidence type="ECO:0000313" key="7">
    <source>
        <dbReference type="EMBL" id="EIW15717.1"/>
    </source>
</evidence>
<dbReference type="GO" id="GO:0016787">
    <property type="term" value="F:hydrolase activity"/>
    <property type="evidence" value="ECO:0007669"/>
    <property type="project" value="UniProtKB-KW"/>
</dbReference>
<evidence type="ECO:0000256" key="4">
    <source>
        <dbReference type="ARBA" id="ARBA00022840"/>
    </source>
</evidence>
<keyword evidence="2" id="KW-0378">Hydrolase</keyword>
<dbReference type="PATRIC" id="fig|1149862.3.peg.4433"/>
<dbReference type="RefSeq" id="WP_007938443.1">
    <property type="nucleotide sequence ID" value="NZ_AKVJ01000076.1"/>
</dbReference>
<dbReference type="AlphaFoldDB" id="I9ARZ5"/>
<keyword evidence="8" id="KW-1185">Reference proteome</keyword>
<evidence type="ECO:0000313" key="8">
    <source>
        <dbReference type="Proteomes" id="UP000004324"/>
    </source>
</evidence>
<reference evidence="7 8" key="1">
    <citation type="journal article" date="2012" name="J. Bacteriol.">
        <title>Draft Genome Sequences for Two Metal-Reducing Pelosinus fermentans Strains Isolated from a Cr(VI)-Contaminated Site and for Type Strain R7.</title>
        <authorList>
            <person name="Brown S.D."/>
            <person name="Podar M."/>
            <person name="Klingeman D.M."/>
            <person name="Johnson C.M."/>
            <person name="Yang Z.K."/>
            <person name="Utturkar S.M."/>
            <person name="Land M.L."/>
            <person name="Mosher J.J."/>
            <person name="Hurt R.A.Jr."/>
            <person name="Phelps T.J."/>
            <person name="Palumbo A.V."/>
            <person name="Arkin A.P."/>
            <person name="Hazen T.C."/>
            <person name="Elias D.A."/>
        </authorList>
    </citation>
    <scope>NUCLEOTIDE SEQUENCE [LARGE SCALE GENOMIC DNA]</scope>
    <source>
        <strain evidence="7 8">B4</strain>
    </source>
</reference>
<comment type="caution">
    <text evidence="7">The sequence shown here is derived from an EMBL/GenBank/DDBJ whole genome shotgun (WGS) entry which is preliminary data.</text>
</comment>
<dbReference type="Pfam" id="PF13245">
    <property type="entry name" value="AAA_19"/>
    <property type="match status" value="1"/>
</dbReference>
<dbReference type="InterPro" id="IPR000212">
    <property type="entry name" value="DNA_helicase_UvrD/REP"/>
</dbReference>
<organism evidence="7 8">
    <name type="scientific">Pelosinus fermentans B4</name>
    <dbReference type="NCBI Taxonomy" id="1149862"/>
    <lineage>
        <taxon>Bacteria</taxon>
        <taxon>Bacillati</taxon>
        <taxon>Bacillota</taxon>
        <taxon>Negativicutes</taxon>
        <taxon>Selenomonadales</taxon>
        <taxon>Sporomusaceae</taxon>
        <taxon>Pelosinus</taxon>
    </lineage>
</organism>
<keyword evidence="1" id="KW-0547">Nucleotide-binding</keyword>
<accession>I9ARZ5</accession>
<dbReference type="PANTHER" id="PTHR11070:SF2">
    <property type="entry name" value="ATP-DEPENDENT DNA HELICASE SRS2"/>
    <property type="match status" value="1"/>
</dbReference>
<dbReference type="GO" id="GO:0000725">
    <property type="term" value="P:recombinational repair"/>
    <property type="evidence" value="ECO:0007669"/>
    <property type="project" value="TreeGrafter"/>
</dbReference>
<dbReference type="GO" id="GO:0003677">
    <property type="term" value="F:DNA binding"/>
    <property type="evidence" value="ECO:0007669"/>
    <property type="project" value="InterPro"/>
</dbReference>
<dbReference type="GO" id="GO:0005524">
    <property type="term" value="F:ATP binding"/>
    <property type="evidence" value="ECO:0007669"/>
    <property type="project" value="UniProtKB-KW"/>
</dbReference>
<dbReference type="EMBL" id="AKVJ01000076">
    <property type="protein sequence ID" value="EIW15717.1"/>
    <property type="molecule type" value="Genomic_DNA"/>
</dbReference>
<evidence type="ECO:0000256" key="3">
    <source>
        <dbReference type="ARBA" id="ARBA00022806"/>
    </source>
</evidence>
<protein>
    <submittedName>
        <fullName evidence="7">Helicase superfamily 1 UvrD-related protein</fullName>
    </submittedName>
</protein>
<dbReference type="InterPro" id="IPR027417">
    <property type="entry name" value="P-loop_NTPase"/>
</dbReference>
<keyword evidence="3 7" id="KW-0347">Helicase</keyword>
<feature type="coiled-coil region" evidence="5">
    <location>
        <begin position="428"/>
        <end position="462"/>
    </location>
</feature>
<evidence type="ECO:0000259" key="6">
    <source>
        <dbReference type="Pfam" id="PF13361"/>
    </source>
</evidence>
<keyword evidence="4" id="KW-0067">ATP-binding</keyword>
<dbReference type="Proteomes" id="UP000004324">
    <property type="component" value="Unassembled WGS sequence"/>
</dbReference>